<dbReference type="InterPro" id="IPR020053">
    <property type="entry name" value="Ribosome-bd_factorA_CS"/>
</dbReference>
<dbReference type="STRING" id="1818881.A3196_19540"/>
<dbReference type="InterPro" id="IPR015946">
    <property type="entry name" value="KH_dom-like_a/b"/>
</dbReference>
<evidence type="ECO:0000256" key="1">
    <source>
        <dbReference type="ARBA" id="ARBA00022517"/>
    </source>
</evidence>
<dbReference type="PANTHER" id="PTHR33515">
    <property type="entry name" value="RIBOSOME-BINDING FACTOR A, CHLOROPLASTIC-RELATED"/>
    <property type="match status" value="1"/>
</dbReference>
<comment type="caution">
    <text evidence="3">The sequence shown here is derived from an EMBL/GenBank/DDBJ whole genome shotgun (WGS) entry which is preliminary data.</text>
</comment>
<dbReference type="Pfam" id="PF02033">
    <property type="entry name" value="RBFA"/>
    <property type="match status" value="1"/>
</dbReference>
<dbReference type="PROSITE" id="PS01319">
    <property type="entry name" value="RBFA"/>
    <property type="match status" value="1"/>
</dbReference>
<dbReference type="GO" id="GO:0005829">
    <property type="term" value="C:cytosol"/>
    <property type="evidence" value="ECO:0007669"/>
    <property type="project" value="TreeGrafter"/>
</dbReference>
<organism evidence="3 4">
    <name type="scientific">Candidatus Thiodiazotropha endoloripes</name>
    <dbReference type="NCBI Taxonomy" id="1818881"/>
    <lineage>
        <taxon>Bacteria</taxon>
        <taxon>Pseudomonadati</taxon>
        <taxon>Pseudomonadota</taxon>
        <taxon>Gammaproteobacteria</taxon>
        <taxon>Chromatiales</taxon>
        <taxon>Sedimenticolaceae</taxon>
        <taxon>Candidatus Thiodiazotropha</taxon>
    </lineage>
</organism>
<keyword evidence="2" id="KW-0963">Cytoplasm</keyword>
<dbReference type="InterPro" id="IPR023799">
    <property type="entry name" value="RbfA_dom_sf"/>
</dbReference>
<dbReference type="Proteomes" id="UP000094849">
    <property type="component" value="Unassembled WGS sequence"/>
</dbReference>
<gene>
    <name evidence="2" type="primary">rbfA</name>
    <name evidence="3" type="ORF">A3196_19540</name>
</gene>
<comment type="subunit">
    <text evidence="2">Monomer. Binds 30S ribosomal subunits, but not 50S ribosomal subunits or 70S ribosomes.</text>
</comment>
<dbReference type="HAMAP" id="MF_00003">
    <property type="entry name" value="RbfA"/>
    <property type="match status" value="1"/>
</dbReference>
<comment type="similarity">
    <text evidence="2">Belongs to the RbfA family.</text>
</comment>
<dbReference type="EMBL" id="LVJZ01000007">
    <property type="protein sequence ID" value="ODB91929.1"/>
    <property type="molecule type" value="Genomic_DNA"/>
</dbReference>
<dbReference type="NCBIfam" id="TIGR00082">
    <property type="entry name" value="rbfA"/>
    <property type="match status" value="1"/>
</dbReference>
<accession>A0A1E2UGX8</accession>
<dbReference type="Gene3D" id="3.30.300.20">
    <property type="match status" value="1"/>
</dbReference>
<dbReference type="GO" id="GO:0043024">
    <property type="term" value="F:ribosomal small subunit binding"/>
    <property type="evidence" value="ECO:0007669"/>
    <property type="project" value="TreeGrafter"/>
</dbReference>
<keyword evidence="4" id="KW-1185">Reference proteome</keyword>
<sequence length="119" mass="13679">MSRDFKRTDRISAELQKELAELIREEIKDKALGMVTVQEARVVRDLSQAKVFFTTLGASFSHQESAKHLNQVAGHLRWLLGQRMKIRTVPKLQFVYDISVEQGEHLSNLIEEAVTEKQT</sequence>
<dbReference type="PANTHER" id="PTHR33515:SF1">
    <property type="entry name" value="RIBOSOME-BINDING FACTOR A, CHLOROPLASTIC-RELATED"/>
    <property type="match status" value="1"/>
</dbReference>
<dbReference type="GO" id="GO:0030490">
    <property type="term" value="P:maturation of SSU-rRNA"/>
    <property type="evidence" value="ECO:0007669"/>
    <property type="project" value="UniProtKB-UniRule"/>
</dbReference>
<protein>
    <recommendedName>
        <fullName evidence="2">Ribosome-binding factor A</fullName>
    </recommendedName>
</protein>
<dbReference type="InterPro" id="IPR000238">
    <property type="entry name" value="RbfA"/>
</dbReference>
<name>A0A1E2UGX8_9GAMM</name>
<comment type="subcellular location">
    <subcellularLocation>
        <location evidence="2">Cytoplasm</location>
    </subcellularLocation>
</comment>
<dbReference type="RefSeq" id="WP_069002883.1">
    <property type="nucleotide sequence ID" value="NZ_LVJW01000008.1"/>
</dbReference>
<keyword evidence="1 2" id="KW-0690">Ribosome biogenesis</keyword>
<dbReference type="SUPFAM" id="SSF89919">
    <property type="entry name" value="Ribosome-binding factor A, RbfA"/>
    <property type="match status" value="1"/>
</dbReference>
<reference evidence="3 4" key="1">
    <citation type="submission" date="2016-03" db="EMBL/GenBank/DDBJ databases">
        <title>Chemosynthetic sulphur-oxidizing symbionts of marine invertebrate animals are capable of nitrogen fixation.</title>
        <authorList>
            <person name="Petersen J.M."/>
            <person name="Kemper A."/>
            <person name="Gruber-Vodicka H."/>
            <person name="Cardini U."/>
            <person name="Geest Mvander."/>
            <person name="Kleiner M."/>
            <person name="Bulgheresi S."/>
            <person name="Fussmann M."/>
            <person name="Herbold C."/>
            <person name="Seah B.K.B."/>
            <person name="Antony C.Paul."/>
            <person name="Liu D."/>
            <person name="Belitz A."/>
            <person name="Weber M."/>
        </authorList>
    </citation>
    <scope>NUCLEOTIDE SEQUENCE [LARGE SCALE GENOMIC DNA]</scope>
    <source>
        <strain evidence="3">G_D</strain>
    </source>
</reference>
<proteinExistence type="inferred from homology"/>
<dbReference type="OrthoDB" id="307788at2"/>
<evidence type="ECO:0000313" key="3">
    <source>
        <dbReference type="EMBL" id="ODB91929.1"/>
    </source>
</evidence>
<comment type="function">
    <text evidence="2">One of several proteins that assist in the late maturation steps of the functional core of the 30S ribosomal subunit. Associates with free 30S ribosomal subunits (but not with 30S subunits that are part of 70S ribosomes or polysomes). Required for efficient processing of 16S rRNA. May interact with the 5'-terminal helix region of 16S rRNA.</text>
</comment>
<evidence type="ECO:0000256" key="2">
    <source>
        <dbReference type="HAMAP-Rule" id="MF_00003"/>
    </source>
</evidence>
<evidence type="ECO:0000313" key="4">
    <source>
        <dbReference type="Proteomes" id="UP000094849"/>
    </source>
</evidence>
<dbReference type="AlphaFoldDB" id="A0A1E2UGX8"/>